<organism evidence="6 7">
    <name type="scientific">Chara braunii</name>
    <name type="common">Braun's stonewort</name>
    <dbReference type="NCBI Taxonomy" id="69332"/>
    <lineage>
        <taxon>Eukaryota</taxon>
        <taxon>Viridiplantae</taxon>
        <taxon>Streptophyta</taxon>
        <taxon>Charophyceae</taxon>
        <taxon>Charales</taxon>
        <taxon>Characeae</taxon>
        <taxon>Chara</taxon>
    </lineage>
</organism>
<evidence type="ECO:0000256" key="2">
    <source>
        <dbReference type="ARBA" id="ARBA00022741"/>
    </source>
</evidence>
<comment type="caution">
    <text evidence="6">The sequence shown here is derived from an EMBL/GenBank/DDBJ whole genome shotgun (WGS) entry which is preliminary data.</text>
</comment>
<dbReference type="Proteomes" id="UP000265515">
    <property type="component" value="Unassembled WGS sequence"/>
</dbReference>
<evidence type="ECO:0000256" key="4">
    <source>
        <dbReference type="ARBA" id="ARBA00022840"/>
    </source>
</evidence>
<keyword evidence="4 5" id="KW-0067">ATP-binding</keyword>
<feature type="active site" description="Proton donor/acceptor" evidence="5">
    <location>
        <position position="147"/>
    </location>
</feature>
<comment type="pathway">
    <text evidence="5">Metabolic intermediate biosynthesis; acetyl-CoA biosynthesis; acetyl-CoA from acetate: step 1/2.</text>
</comment>
<feature type="binding site" evidence="5">
    <location>
        <position position="16"/>
    </location>
    <ligand>
        <name>ATP</name>
        <dbReference type="ChEBI" id="CHEBI:30616"/>
    </ligand>
</feature>
<dbReference type="GO" id="GO:0008776">
    <property type="term" value="F:acetate kinase activity"/>
    <property type="evidence" value="ECO:0007669"/>
    <property type="project" value="UniProtKB-UniRule"/>
</dbReference>
<comment type="cofactor">
    <cofactor evidence="5">
        <name>Mg(2+)</name>
        <dbReference type="ChEBI" id="CHEBI:18420"/>
    </cofactor>
</comment>
<evidence type="ECO:0000313" key="7">
    <source>
        <dbReference type="Proteomes" id="UP000265515"/>
    </source>
</evidence>
<proteinExistence type="inferred from homology"/>
<sequence length="406" mass="43881">MTRSILVLNAGSSSLKYALYHLGAKTRCAVQGLVEQVGTTRSVITHSELGESDDKNTLTENAAIPDHGDALKRVVRLLKLDKQNIAGVGHRVVHGGESITGPMLIDDSLKKAIVRSTPLAPLHNPPNLQGILVAEQLFSCPQVAVFDTAFHCTMPPKAYTYGVPYALYEELGLRRYGFHGTSFYYLTGESARLLNKPKNKVNLIIFHLGAGASMAAIRNGESIDTTMGVTPLEGLMMATRSGDIDPAIYKLLSDQKGMSVAEIDTMLNKESGLVGVCGEKDMRRVLDKAGNGDEGAKLALAVFIHRIRKYLGAYYVHLCGKVDALVFSAGIGERSAPIRALVCEGLEELGISIDEKKNNESRKDGREIQKDGSKIKILVVPTDEELSIAQQTLSVIEKLPGDGPGR</sequence>
<dbReference type="PANTHER" id="PTHR21060:SF15">
    <property type="entry name" value="ACETATE KINASE-RELATED"/>
    <property type="match status" value="1"/>
</dbReference>
<protein>
    <recommendedName>
        <fullName evidence="5">Probable acetate kinase</fullName>
        <ecNumber evidence="5">2.7.2.1</ecNumber>
    </recommendedName>
    <alternativeName>
        <fullName evidence="5">Acetokinase</fullName>
    </alternativeName>
</protein>
<keyword evidence="7" id="KW-1185">Reference proteome</keyword>
<dbReference type="EMBL" id="BFEA01000027">
    <property type="protein sequence ID" value="GBG62315.1"/>
    <property type="molecule type" value="Genomic_DNA"/>
</dbReference>
<dbReference type="UniPathway" id="UPA00340">
    <property type="reaction ID" value="UER00458"/>
</dbReference>
<dbReference type="Pfam" id="PF00871">
    <property type="entry name" value="Acetate_kinase"/>
    <property type="match status" value="1"/>
</dbReference>
<dbReference type="GO" id="GO:0005524">
    <property type="term" value="F:ATP binding"/>
    <property type="evidence" value="ECO:0007669"/>
    <property type="project" value="UniProtKB-KW"/>
</dbReference>
<comment type="catalytic activity">
    <reaction evidence="5">
        <text>acetate + ATP = acetyl phosphate + ADP</text>
        <dbReference type="Rhea" id="RHEA:11352"/>
        <dbReference type="ChEBI" id="CHEBI:22191"/>
        <dbReference type="ChEBI" id="CHEBI:30089"/>
        <dbReference type="ChEBI" id="CHEBI:30616"/>
        <dbReference type="ChEBI" id="CHEBI:456216"/>
        <dbReference type="EC" id="2.7.2.1"/>
    </reaction>
</comment>
<dbReference type="AlphaFoldDB" id="A0A388JX09"/>
<keyword evidence="2 5" id="KW-0547">Nucleotide-binding</keyword>
<comment type="caution">
    <text evidence="5">Lacks conserved residue(s) required for the propagation of feature annotation.</text>
</comment>
<dbReference type="HAMAP" id="MF_00020">
    <property type="entry name" value="Acetate_kinase"/>
    <property type="match status" value="1"/>
</dbReference>
<dbReference type="PRINTS" id="PR00471">
    <property type="entry name" value="ACETATEKNASE"/>
</dbReference>
<keyword evidence="1 5" id="KW-0808">Transferase</keyword>
<evidence type="ECO:0000256" key="1">
    <source>
        <dbReference type="ARBA" id="ARBA00022679"/>
    </source>
</evidence>
<feature type="site" description="Transition state stabilizer" evidence="5">
    <location>
        <position position="179"/>
    </location>
</feature>
<keyword evidence="5" id="KW-0460">Magnesium</keyword>
<dbReference type="PANTHER" id="PTHR21060">
    <property type="entry name" value="ACETATE KINASE"/>
    <property type="match status" value="1"/>
</dbReference>
<comment type="similarity">
    <text evidence="5">Belongs to the acetokinase family.</text>
</comment>
<feature type="binding site" evidence="5">
    <location>
        <position position="384"/>
    </location>
    <ligand>
        <name>Mg(2+)</name>
        <dbReference type="ChEBI" id="CHEBI:18420"/>
    </ligand>
</feature>
<accession>A0A388JX09</accession>
<feature type="binding site" evidence="5">
    <location>
        <begin position="207"/>
        <end position="211"/>
    </location>
    <ligand>
        <name>ATP</name>
        <dbReference type="ChEBI" id="CHEBI:30616"/>
    </ligand>
</feature>
<evidence type="ECO:0000313" key="6">
    <source>
        <dbReference type="EMBL" id="GBG62315.1"/>
    </source>
</evidence>
<feature type="binding site" evidence="5">
    <location>
        <begin position="281"/>
        <end position="283"/>
    </location>
    <ligand>
        <name>ATP</name>
        <dbReference type="ChEBI" id="CHEBI:30616"/>
    </ligand>
</feature>
<dbReference type="GO" id="GO:0006083">
    <property type="term" value="P:acetate metabolic process"/>
    <property type="evidence" value="ECO:0007669"/>
    <property type="project" value="TreeGrafter"/>
</dbReference>
<dbReference type="InterPro" id="IPR004372">
    <property type="entry name" value="Ac/propionate_kinase"/>
</dbReference>
<evidence type="ECO:0000256" key="5">
    <source>
        <dbReference type="HAMAP-Rule" id="MF_03131"/>
    </source>
</evidence>
<dbReference type="Gramene" id="GBG62315">
    <property type="protein sequence ID" value="GBG62315"/>
    <property type="gene ID" value="CBR_g29923"/>
</dbReference>
<dbReference type="PIRSF" id="PIRSF000722">
    <property type="entry name" value="Acetate_prop_kin"/>
    <property type="match status" value="1"/>
</dbReference>
<dbReference type="CDD" id="cd24010">
    <property type="entry name" value="ASKHA_NBD_AcK_PK"/>
    <property type="match status" value="1"/>
</dbReference>
<keyword evidence="5" id="KW-0479">Metal-binding</keyword>
<dbReference type="SUPFAM" id="SSF53067">
    <property type="entry name" value="Actin-like ATPase domain"/>
    <property type="match status" value="2"/>
</dbReference>
<dbReference type="STRING" id="69332.A0A388JX09"/>
<dbReference type="InterPro" id="IPR000890">
    <property type="entry name" value="Aliphatic_acid_kin_short-chain"/>
</dbReference>
<reference evidence="6 7" key="1">
    <citation type="journal article" date="2018" name="Cell">
        <title>The Chara Genome: Secondary Complexity and Implications for Plant Terrestrialization.</title>
        <authorList>
            <person name="Nishiyama T."/>
            <person name="Sakayama H."/>
            <person name="Vries J.D."/>
            <person name="Buschmann H."/>
            <person name="Saint-Marcoux D."/>
            <person name="Ullrich K.K."/>
            <person name="Haas F.B."/>
            <person name="Vanderstraeten L."/>
            <person name="Becker D."/>
            <person name="Lang D."/>
            <person name="Vosolsobe S."/>
            <person name="Rombauts S."/>
            <person name="Wilhelmsson P.K.I."/>
            <person name="Janitza P."/>
            <person name="Kern R."/>
            <person name="Heyl A."/>
            <person name="Rumpler F."/>
            <person name="Villalobos L.I.A.C."/>
            <person name="Clay J.M."/>
            <person name="Skokan R."/>
            <person name="Toyoda A."/>
            <person name="Suzuki Y."/>
            <person name="Kagoshima H."/>
            <person name="Schijlen E."/>
            <person name="Tajeshwar N."/>
            <person name="Catarino B."/>
            <person name="Hetherington A.J."/>
            <person name="Saltykova A."/>
            <person name="Bonnot C."/>
            <person name="Breuninger H."/>
            <person name="Symeonidi A."/>
            <person name="Radhakrishnan G.V."/>
            <person name="Van Nieuwerburgh F."/>
            <person name="Deforce D."/>
            <person name="Chang C."/>
            <person name="Karol K.G."/>
            <person name="Hedrich R."/>
            <person name="Ulvskov P."/>
            <person name="Glockner G."/>
            <person name="Delwiche C.F."/>
            <person name="Petrasek J."/>
            <person name="Van de Peer Y."/>
            <person name="Friml J."/>
            <person name="Beilby M."/>
            <person name="Dolan L."/>
            <person name="Kohara Y."/>
            <person name="Sugano S."/>
            <person name="Fujiyama A."/>
            <person name="Delaux P.-M."/>
            <person name="Quint M."/>
            <person name="TheiBen G."/>
            <person name="Hagemann M."/>
            <person name="Harholt J."/>
            <person name="Dunand C."/>
            <person name="Zachgo S."/>
            <person name="Langdale J."/>
            <person name="Maumus F."/>
            <person name="Straeten D.V.D."/>
            <person name="Gould S.B."/>
            <person name="Rensing S.A."/>
        </authorList>
    </citation>
    <scope>NUCLEOTIDE SEQUENCE [LARGE SCALE GENOMIC DNA]</scope>
    <source>
        <strain evidence="6 7">S276</strain>
    </source>
</reference>
<feature type="binding site" evidence="5">
    <location>
        <position position="9"/>
    </location>
    <ligand>
        <name>Mg(2+)</name>
        <dbReference type="ChEBI" id="CHEBI:18420"/>
    </ligand>
</feature>
<dbReference type="EC" id="2.7.2.1" evidence="5"/>
<keyword evidence="3 5" id="KW-0418">Kinase</keyword>
<dbReference type="GO" id="GO:0000287">
    <property type="term" value="F:magnesium ion binding"/>
    <property type="evidence" value="ECO:0007669"/>
    <property type="project" value="UniProtKB-UniRule"/>
</dbReference>
<dbReference type="InterPro" id="IPR023865">
    <property type="entry name" value="Aliphatic_acid_kinase_CS"/>
</dbReference>
<dbReference type="OMA" id="HKYVSQR"/>
<dbReference type="PROSITE" id="PS01076">
    <property type="entry name" value="ACETATE_KINASE_2"/>
    <property type="match status" value="1"/>
</dbReference>
<dbReference type="PROSITE" id="PS01075">
    <property type="entry name" value="ACETATE_KINASE_1"/>
    <property type="match status" value="1"/>
</dbReference>
<evidence type="ECO:0000256" key="3">
    <source>
        <dbReference type="ARBA" id="ARBA00022777"/>
    </source>
</evidence>
<name>A0A388JX09_CHABU</name>
<gene>
    <name evidence="6" type="ORF">CBR_g29923</name>
</gene>
<dbReference type="NCBIfam" id="TIGR00016">
    <property type="entry name" value="ackA"/>
    <property type="match status" value="1"/>
</dbReference>
<dbReference type="Gene3D" id="3.30.420.40">
    <property type="match status" value="2"/>
</dbReference>
<dbReference type="InterPro" id="IPR043129">
    <property type="entry name" value="ATPase_NBD"/>
</dbReference>
<feature type="binding site" evidence="5">
    <location>
        <position position="91"/>
    </location>
    <ligand>
        <name>substrate</name>
    </ligand>
</feature>
<dbReference type="GO" id="GO:0006085">
    <property type="term" value="P:acetyl-CoA biosynthetic process"/>
    <property type="evidence" value="ECO:0007669"/>
    <property type="project" value="UniProtKB-UniRule"/>
</dbReference>
<feature type="site" description="Transition state stabilizer" evidence="5">
    <location>
        <position position="240"/>
    </location>
</feature>
<dbReference type="OrthoDB" id="1883778at2759"/>